<keyword evidence="3" id="KW-1185">Reference proteome</keyword>
<dbReference type="Pfam" id="PF01402">
    <property type="entry name" value="RHH_1"/>
    <property type="match status" value="1"/>
</dbReference>
<name>A0A133UFM9_9EURY</name>
<protein>
    <submittedName>
        <fullName evidence="2">CopG family transcriptional regulator</fullName>
    </submittedName>
</protein>
<dbReference type="CDD" id="cd22231">
    <property type="entry name" value="RHH_NikR_HicB-like"/>
    <property type="match status" value="1"/>
</dbReference>
<dbReference type="InterPro" id="IPR013321">
    <property type="entry name" value="Arc_rbn_hlx_hlx"/>
</dbReference>
<comment type="caution">
    <text evidence="2">The sequence shown here is derived from an EMBL/GenBank/DDBJ whole genome shotgun (WGS) entry which is preliminary data.</text>
</comment>
<accession>A0A133UFM9</accession>
<dbReference type="SUPFAM" id="SSF47598">
    <property type="entry name" value="Ribbon-helix-helix"/>
    <property type="match status" value="1"/>
</dbReference>
<dbReference type="EMBL" id="LHXN01000020">
    <property type="protein sequence ID" value="KXA93007.1"/>
    <property type="molecule type" value="Genomic_DNA"/>
</dbReference>
<dbReference type="InterPro" id="IPR002145">
    <property type="entry name" value="CopG"/>
</dbReference>
<organism evidence="2 3">
    <name type="scientific">candidate division MSBL1 archaeon SCGC-AAA259E17</name>
    <dbReference type="NCBI Taxonomy" id="1698263"/>
    <lineage>
        <taxon>Archaea</taxon>
        <taxon>Methanobacteriati</taxon>
        <taxon>Methanobacteriota</taxon>
        <taxon>candidate division MSBL1</taxon>
    </lineage>
</organism>
<proteinExistence type="predicted"/>
<dbReference type="Proteomes" id="UP000070373">
    <property type="component" value="Unassembled WGS sequence"/>
</dbReference>
<reference evidence="2 3" key="1">
    <citation type="journal article" date="2016" name="Sci. Rep.">
        <title>Metabolic traits of an uncultured archaeal lineage -MSBL1- from brine pools of the Red Sea.</title>
        <authorList>
            <person name="Mwirichia R."/>
            <person name="Alam I."/>
            <person name="Rashid M."/>
            <person name="Vinu M."/>
            <person name="Ba-Alawi W."/>
            <person name="Anthony Kamau A."/>
            <person name="Kamanda Ngugi D."/>
            <person name="Goker M."/>
            <person name="Klenk H.P."/>
            <person name="Bajic V."/>
            <person name="Stingl U."/>
        </authorList>
    </citation>
    <scope>NUCLEOTIDE SEQUENCE [LARGE SCALE GENOMIC DNA]</scope>
    <source>
        <strain evidence="2">SCGC-AAA259E17</strain>
    </source>
</reference>
<sequence>MGTKRVNVRLPEKLVRETDGIAKARQKNRTDLIREALGEYLRKVEDEKKFREEIVDLYLDKEVSYEVLKAIIGRRDAEAVKASRDILEGGEELAAKMADLE</sequence>
<dbReference type="GO" id="GO:0006355">
    <property type="term" value="P:regulation of DNA-templated transcription"/>
    <property type="evidence" value="ECO:0007669"/>
    <property type="project" value="InterPro"/>
</dbReference>
<evidence type="ECO:0000313" key="2">
    <source>
        <dbReference type="EMBL" id="KXA93007.1"/>
    </source>
</evidence>
<dbReference type="AlphaFoldDB" id="A0A133UFM9"/>
<gene>
    <name evidence="2" type="ORF">AKJ64_01690</name>
</gene>
<feature type="domain" description="Ribbon-helix-helix protein CopG" evidence="1">
    <location>
        <begin position="4"/>
        <end position="43"/>
    </location>
</feature>
<evidence type="ECO:0000313" key="3">
    <source>
        <dbReference type="Proteomes" id="UP000070373"/>
    </source>
</evidence>
<dbReference type="Gene3D" id="1.10.1220.10">
    <property type="entry name" value="Met repressor-like"/>
    <property type="match status" value="1"/>
</dbReference>
<dbReference type="InterPro" id="IPR010985">
    <property type="entry name" value="Ribbon_hlx_hlx"/>
</dbReference>
<evidence type="ECO:0000259" key="1">
    <source>
        <dbReference type="Pfam" id="PF01402"/>
    </source>
</evidence>